<dbReference type="PROSITE" id="PS00107">
    <property type="entry name" value="PROTEIN_KINASE_ATP"/>
    <property type="match status" value="1"/>
</dbReference>
<feature type="repeat" description="WD" evidence="5">
    <location>
        <begin position="480"/>
        <end position="509"/>
    </location>
</feature>
<dbReference type="SUPFAM" id="SSF82171">
    <property type="entry name" value="DPP6 N-terminal domain-like"/>
    <property type="match status" value="1"/>
</dbReference>
<dbReference type="CDD" id="cd14014">
    <property type="entry name" value="STKc_PknB_like"/>
    <property type="match status" value="1"/>
</dbReference>
<dbReference type="PANTHER" id="PTHR43289:SF6">
    <property type="entry name" value="SERINE_THREONINE-PROTEIN KINASE NEKL-3"/>
    <property type="match status" value="1"/>
</dbReference>
<evidence type="ECO:0000256" key="3">
    <source>
        <dbReference type="ARBA" id="ARBA00022777"/>
    </source>
</evidence>
<dbReference type="PROSITE" id="PS00108">
    <property type="entry name" value="PROTEIN_KINASE_ST"/>
    <property type="match status" value="1"/>
</dbReference>
<dbReference type="SUPFAM" id="SSF56112">
    <property type="entry name" value="Protein kinase-like (PK-like)"/>
    <property type="match status" value="1"/>
</dbReference>
<dbReference type="InterPro" id="IPR011009">
    <property type="entry name" value="Kinase-like_dom_sf"/>
</dbReference>
<dbReference type="Proteomes" id="UP000078486">
    <property type="component" value="Unassembled WGS sequence"/>
</dbReference>
<evidence type="ECO:0000256" key="4">
    <source>
        <dbReference type="ARBA" id="ARBA00022840"/>
    </source>
</evidence>
<evidence type="ECO:0000313" key="9">
    <source>
        <dbReference type="Proteomes" id="UP000078486"/>
    </source>
</evidence>
<dbReference type="Gene3D" id="3.30.200.20">
    <property type="entry name" value="Phosphorylase Kinase, domain 1"/>
    <property type="match status" value="1"/>
</dbReference>
<dbReference type="GO" id="GO:0005524">
    <property type="term" value="F:ATP binding"/>
    <property type="evidence" value="ECO:0007669"/>
    <property type="project" value="UniProtKB-UniRule"/>
</dbReference>
<protein>
    <recommendedName>
        <fullName evidence="7">Protein kinase domain-containing protein</fullName>
    </recommendedName>
</protein>
<keyword evidence="2 6" id="KW-0547">Nucleotide-binding</keyword>
<feature type="binding site" evidence="6">
    <location>
        <position position="64"/>
    </location>
    <ligand>
        <name>ATP</name>
        <dbReference type="ChEBI" id="CHEBI:30616"/>
    </ligand>
</feature>
<dbReference type="AlphaFoldDB" id="A0A178IHZ3"/>
<evidence type="ECO:0000256" key="1">
    <source>
        <dbReference type="ARBA" id="ARBA00022679"/>
    </source>
</evidence>
<organism evidence="8 9">
    <name type="scientific">Termitidicoccus mucosus</name>
    <dbReference type="NCBI Taxonomy" id="1184151"/>
    <lineage>
        <taxon>Bacteria</taxon>
        <taxon>Pseudomonadati</taxon>
        <taxon>Verrucomicrobiota</taxon>
        <taxon>Opitutia</taxon>
        <taxon>Opitutales</taxon>
        <taxon>Opitutaceae</taxon>
        <taxon>Termitidicoccus</taxon>
    </lineage>
</organism>
<evidence type="ECO:0000256" key="5">
    <source>
        <dbReference type="PROSITE-ProRule" id="PRU00221"/>
    </source>
</evidence>
<dbReference type="Pfam" id="PF00069">
    <property type="entry name" value="Pkinase"/>
    <property type="match status" value="1"/>
</dbReference>
<evidence type="ECO:0000313" key="8">
    <source>
        <dbReference type="EMBL" id="OAM89251.1"/>
    </source>
</evidence>
<dbReference type="SUPFAM" id="SSF50978">
    <property type="entry name" value="WD40 repeat-like"/>
    <property type="match status" value="1"/>
</dbReference>
<sequence>MCLLDAALDLGDAGADTRAPFTSPAAGKPGNFGHFALEEEIGRGGMGIVYRAREYASGRVVALKMMHLLHLQTPEMMSRFESEVRAVASLDHPGIMPVYEVGHCDGIPYFSMKFAERGSLAGKARDHAGDPRAVAALVAKLARAVFHAHRRGVIHRDLKPGNILLDADGEPYVADFGIAKIIGEHDRTATATRALGTPAYLAPELARGGPVEITTAVDIYGLGAILYELLTGRPPATGSSPLEVFRQIAQGAPPAPRALVPALSRDLSAVCMKCLAPFPDNRYASAAELADDLDNYLAGRPVLARPPGMAGQIRLFCRRQPVVAGLAAGIAVLLAAIGAGSTIAAVTVAAQRDRALHAEQSAQDRLHDSLLMQARLGRQTGQAGQRFDGLDVLRQAAAIRTTADLRDEAAALLTLTDLRVGRTTQVRESPNFPVSFDPALERYLVCVQKDNALSLRRLSDHAEIAAFPGTAKNVLSLSPFSADGRYVASRHYDGPIRVWDTRELRMAFELRQTPPKKRPYQSVRFWFGCAFSRDGKLAAIELAEGGYTVHETATGKELARFPDKFSAYALALDGDGRRLAYADRGAGMVEIRDTLTGEKRHTLEHPSEVFCLEWSPDGALLAVGCTDALIYIWNTATGERHRVLDEHRNRVTHLAFSPDGRVLASTSQEKNIILWDPESGKKLVSYPDLGHEPVLRFSRDGKRLVSTNFQVNATVFEVATDDGISLAFSPPGRSHNAVVTASVDFSPDERWLVSSTRRAISLWDLRRHRLAASLQPGGDTETSALFTPDGAALLVANRATGLARHPFDPANADAPLGRPALLMKEPDFTLSDFGASKHHALLANRATGHALLWPLDAAGGALRRFAVQPEALSAALSPDGKILATTTSGQSTRTPSFKVHLWDAATGEKLRELEGGHGGLVRFTPDGARLLASGHGPFAAWDLATLTLVPGAPRLTETLGFSLSPDGRYLCLSGGDKIALYQGKNYEDLVIQLQPLGVRNAGSRVTFSRTGNLLAVQESDGVVRIWDLPKLRAKLAELSLDWPDK</sequence>
<keyword evidence="5" id="KW-0853">WD repeat</keyword>
<comment type="caution">
    <text evidence="8">The sequence shown here is derived from an EMBL/GenBank/DDBJ whole genome shotgun (WGS) entry which is preliminary data.</text>
</comment>
<dbReference type="SUPFAM" id="SSF50969">
    <property type="entry name" value="YVTN repeat-like/Quinoprotein amine dehydrogenase"/>
    <property type="match status" value="1"/>
</dbReference>
<dbReference type="InterPro" id="IPR011044">
    <property type="entry name" value="Quino_amine_DH_bsu"/>
</dbReference>
<accession>A0A178IHZ3</accession>
<dbReference type="SMART" id="SM00320">
    <property type="entry name" value="WD40"/>
    <property type="match status" value="8"/>
</dbReference>
<keyword evidence="4 6" id="KW-0067">ATP-binding</keyword>
<dbReference type="Gene3D" id="1.10.510.10">
    <property type="entry name" value="Transferase(Phosphotransferase) domain 1"/>
    <property type="match status" value="1"/>
</dbReference>
<feature type="domain" description="Protein kinase" evidence="7">
    <location>
        <begin position="35"/>
        <end position="297"/>
    </location>
</feature>
<evidence type="ECO:0000256" key="2">
    <source>
        <dbReference type="ARBA" id="ARBA00022741"/>
    </source>
</evidence>
<keyword evidence="1" id="KW-0808">Transferase</keyword>
<dbReference type="InterPro" id="IPR008271">
    <property type="entry name" value="Ser/Thr_kinase_AS"/>
</dbReference>
<dbReference type="PANTHER" id="PTHR43289">
    <property type="entry name" value="MITOGEN-ACTIVATED PROTEIN KINASE KINASE KINASE 20-RELATED"/>
    <property type="match status" value="1"/>
</dbReference>
<dbReference type="STRING" id="1184151.AW736_14135"/>
<dbReference type="RefSeq" id="WP_068770833.1">
    <property type="nucleotide sequence ID" value="NZ_CP109796.1"/>
</dbReference>
<dbReference type="OrthoDB" id="175560at2"/>
<reference evidence="8 9" key="1">
    <citation type="submission" date="2016-01" db="EMBL/GenBank/DDBJ databases">
        <title>High potential of lignocellulose degradation of a new Verrucomicrobia species.</title>
        <authorList>
            <person name="Wang Y."/>
            <person name="Shi Y."/>
            <person name="Qiu Z."/>
            <person name="Liu S."/>
            <person name="Yang H."/>
        </authorList>
    </citation>
    <scope>NUCLEOTIDE SEQUENCE [LARGE SCALE GENOMIC DNA]</scope>
    <source>
        <strain evidence="8 9">TSB47</strain>
    </source>
</reference>
<dbReference type="GO" id="GO:0004674">
    <property type="term" value="F:protein serine/threonine kinase activity"/>
    <property type="evidence" value="ECO:0007669"/>
    <property type="project" value="TreeGrafter"/>
</dbReference>
<dbReference type="Gene3D" id="2.130.10.10">
    <property type="entry name" value="YVTN repeat-like/Quinoprotein amine dehydrogenase"/>
    <property type="match status" value="4"/>
</dbReference>
<feature type="repeat" description="WD" evidence="5">
    <location>
        <begin position="1005"/>
        <end position="1028"/>
    </location>
</feature>
<dbReference type="EMBL" id="LRRQ01000100">
    <property type="protein sequence ID" value="OAM89251.1"/>
    <property type="molecule type" value="Genomic_DNA"/>
</dbReference>
<proteinExistence type="predicted"/>
<gene>
    <name evidence="8" type="ORF">AW736_14135</name>
</gene>
<dbReference type="SMART" id="SM00220">
    <property type="entry name" value="S_TKc"/>
    <property type="match status" value="1"/>
</dbReference>
<dbReference type="PROSITE" id="PS50294">
    <property type="entry name" value="WD_REPEATS_REGION"/>
    <property type="match status" value="2"/>
</dbReference>
<dbReference type="InterPro" id="IPR000719">
    <property type="entry name" value="Prot_kinase_dom"/>
</dbReference>
<dbReference type="PROSITE" id="PS50082">
    <property type="entry name" value="WD_REPEATS_2"/>
    <property type="match status" value="4"/>
</dbReference>
<dbReference type="InterPro" id="IPR001680">
    <property type="entry name" value="WD40_rpt"/>
</dbReference>
<dbReference type="InterPro" id="IPR036322">
    <property type="entry name" value="WD40_repeat_dom_sf"/>
</dbReference>
<dbReference type="PROSITE" id="PS50011">
    <property type="entry name" value="PROTEIN_KINASE_DOM"/>
    <property type="match status" value="1"/>
</dbReference>
<keyword evidence="9" id="KW-1185">Reference proteome</keyword>
<evidence type="ECO:0000256" key="6">
    <source>
        <dbReference type="PROSITE-ProRule" id="PRU10141"/>
    </source>
</evidence>
<feature type="repeat" description="WD" evidence="5">
    <location>
        <begin position="602"/>
        <end position="643"/>
    </location>
</feature>
<dbReference type="Pfam" id="PF00400">
    <property type="entry name" value="WD40"/>
    <property type="match status" value="4"/>
</dbReference>
<dbReference type="InterPro" id="IPR017441">
    <property type="entry name" value="Protein_kinase_ATP_BS"/>
</dbReference>
<name>A0A178IHZ3_9BACT</name>
<feature type="repeat" description="WD" evidence="5">
    <location>
        <begin position="644"/>
        <end position="685"/>
    </location>
</feature>
<dbReference type="InterPro" id="IPR015943">
    <property type="entry name" value="WD40/YVTN_repeat-like_dom_sf"/>
</dbReference>
<evidence type="ECO:0000259" key="7">
    <source>
        <dbReference type="PROSITE" id="PS50011"/>
    </source>
</evidence>
<keyword evidence="3" id="KW-0418">Kinase</keyword>